<protein>
    <submittedName>
        <fullName evidence="2">Uncharacterized protein</fullName>
    </submittedName>
</protein>
<dbReference type="OrthoDB" id="10258181at2759"/>
<organism evidence="2 3">
    <name type="scientific">Giardia muris</name>
    <dbReference type="NCBI Taxonomy" id="5742"/>
    <lineage>
        <taxon>Eukaryota</taxon>
        <taxon>Metamonada</taxon>
        <taxon>Diplomonadida</taxon>
        <taxon>Hexamitidae</taxon>
        <taxon>Giardiinae</taxon>
        <taxon>Giardia</taxon>
    </lineage>
</organism>
<dbReference type="Proteomes" id="UP000315496">
    <property type="component" value="Chromosome 1"/>
</dbReference>
<feature type="region of interest" description="Disordered" evidence="1">
    <location>
        <begin position="388"/>
        <end position="424"/>
    </location>
</feature>
<dbReference type="EMBL" id="VDLU01000001">
    <property type="protein sequence ID" value="TNJ29645.1"/>
    <property type="molecule type" value="Genomic_DNA"/>
</dbReference>
<feature type="region of interest" description="Disordered" evidence="1">
    <location>
        <begin position="285"/>
        <end position="363"/>
    </location>
</feature>
<dbReference type="AlphaFoldDB" id="A0A4Z1SXV5"/>
<reference evidence="2 3" key="1">
    <citation type="submission" date="2019-05" db="EMBL/GenBank/DDBJ databases">
        <title>The compact genome of Giardia muris reveals important steps in the evolution of intestinal protozoan parasites.</title>
        <authorList>
            <person name="Xu F."/>
            <person name="Jimenez-Gonzalez A."/>
            <person name="Einarsson E."/>
            <person name="Astvaldsson A."/>
            <person name="Peirasmaki D."/>
            <person name="Eckmann L."/>
            <person name="Andersson J.O."/>
            <person name="Svard S.G."/>
            <person name="Jerlstrom-Hultqvist J."/>
        </authorList>
    </citation>
    <scope>NUCLEOTIDE SEQUENCE [LARGE SCALE GENOMIC DNA]</scope>
    <source>
        <strain evidence="2 3">Roberts-Thomson</strain>
    </source>
</reference>
<feature type="region of interest" description="Disordered" evidence="1">
    <location>
        <begin position="1"/>
        <end position="55"/>
    </location>
</feature>
<evidence type="ECO:0000313" key="3">
    <source>
        <dbReference type="Proteomes" id="UP000315496"/>
    </source>
</evidence>
<evidence type="ECO:0000256" key="1">
    <source>
        <dbReference type="SAM" id="MobiDB-lite"/>
    </source>
</evidence>
<name>A0A4Z1SXV5_GIAMU</name>
<feature type="region of interest" description="Disordered" evidence="1">
    <location>
        <begin position="188"/>
        <end position="250"/>
    </location>
</feature>
<accession>A0A4Z1SXV5</accession>
<dbReference type="VEuPathDB" id="GiardiaDB:GMRT_16299"/>
<gene>
    <name evidence="2" type="ORF">GMRT_16299</name>
</gene>
<sequence length="609" mass="66449">MSSELMPRQAFSVPVTLEANRLRAPLSPEQRGASGPRSPNRQQEPTLAHPHGPMRARPRVQIEYLGTNRLQLFNLAPQEPTGTRRYALPQLRARPATALDSMTQQHMLKQEQERKLVGAGGDANISAGREVSVPFRSRGRSAGKSDDITLDMLRPRSSKQRTLVMASPGLPSAERGIPFSMRKILRDKGCFGGNTSPTGVEKPLRPLRPSSARSATNAPIQIVKRPRSSGKTRSASSGGLKPASPLLFPTPPLRVELSIRDRAEARKRVARESTWITKEELRQAQAMRQKNMKRGGTKAKKSPRQEVPSLRDGERSDGHLYRAGLTDSGAIVTYTRPRPPSPRVLGPGSMPTTQSPGKPSFVIEPRSTQYVPFRNREDLVGDDSTSVLDMSRSTAPPPVIPAVTKPKQRSSSSTRAQSARQAQNATQLVQAIQRSINTIRQNKENLDRQKAIMIPPVRPTAVPQGLQRSGMQARALSADRPAYLLTRNPHSCNSVEVSVLDGSLGPNSSLYYRNPTSPAIPLSVALSIDHTVIEPQKDVINLLPDFYLKCGDTLKLAQLSEVLKELSGVGVSAERSTIDETDQSTAMVQAPAARARSNPVGLQSGGYRT</sequence>
<keyword evidence="3" id="KW-1185">Reference proteome</keyword>
<proteinExistence type="predicted"/>
<feature type="region of interest" description="Disordered" evidence="1">
    <location>
        <begin position="121"/>
        <end position="147"/>
    </location>
</feature>
<comment type="caution">
    <text evidence="2">The sequence shown here is derived from an EMBL/GenBank/DDBJ whole genome shotgun (WGS) entry which is preliminary data.</text>
</comment>
<evidence type="ECO:0000313" key="2">
    <source>
        <dbReference type="EMBL" id="TNJ29645.1"/>
    </source>
</evidence>
<feature type="region of interest" description="Disordered" evidence="1">
    <location>
        <begin position="577"/>
        <end position="609"/>
    </location>
</feature>
<feature type="compositionally biased region" description="Basic residues" evidence="1">
    <location>
        <begin position="290"/>
        <end position="302"/>
    </location>
</feature>
<feature type="compositionally biased region" description="Basic and acidic residues" evidence="1">
    <location>
        <begin position="309"/>
        <end position="320"/>
    </location>
</feature>
<feature type="compositionally biased region" description="Low complexity" evidence="1">
    <location>
        <begin position="409"/>
        <end position="424"/>
    </location>
</feature>